<keyword evidence="3" id="KW-1185">Reference proteome</keyword>
<dbReference type="OrthoDB" id="1904727at2759"/>
<evidence type="ECO:0000256" key="1">
    <source>
        <dbReference type="ARBA" id="ARBA00006974"/>
    </source>
</evidence>
<dbReference type="EMBL" id="JADFTS010000006">
    <property type="protein sequence ID" value="KAF9601929.1"/>
    <property type="molecule type" value="Genomic_DNA"/>
</dbReference>
<organism evidence="2 3">
    <name type="scientific">Coptis chinensis</name>
    <dbReference type="NCBI Taxonomy" id="261450"/>
    <lineage>
        <taxon>Eukaryota</taxon>
        <taxon>Viridiplantae</taxon>
        <taxon>Streptophyta</taxon>
        <taxon>Embryophyta</taxon>
        <taxon>Tracheophyta</taxon>
        <taxon>Spermatophyta</taxon>
        <taxon>Magnoliopsida</taxon>
        <taxon>Ranunculales</taxon>
        <taxon>Ranunculaceae</taxon>
        <taxon>Coptidoideae</taxon>
        <taxon>Coptis</taxon>
    </lineage>
</organism>
<gene>
    <name evidence="2" type="ORF">IFM89_024243</name>
</gene>
<name>A0A835LSM5_9MAGN</name>
<dbReference type="AlphaFoldDB" id="A0A835LSM5"/>
<evidence type="ECO:0000313" key="3">
    <source>
        <dbReference type="Proteomes" id="UP000631114"/>
    </source>
</evidence>
<evidence type="ECO:0008006" key="4">
    <source>
        <dbReference type="Google" id="ProtNLM"/>
    </source>
</evidence>
<dbReference type="PANTHER" id="PTHR31175">
    <property type="entry name" value="AUXIN-RESPONSIVE FAMILY PROTEIN"/>
    <property type="match status" value="1"/>
</dbReference>
<reference evidence="2 3" key="1">
    <citation type="submission" date="2020-10" db="EMBL/GenBank/DDBJ databases">
        <title>The Coptis chinensis genome and diversification of protoberbering-type alkaloids.</title>
        <authorList>
            <person name="Wang B."/>
            <person name="Shu S."/>
            <person name="Song C."/>
            <person name="Liu Y."/>
        </authorList>
    </citation>
    <scope>NUCLEOTIDE SEQUENCE [LARGE SCALE GENOMIC DNA]</scope>
    <source>
        <strain evidence="2">HL-2020</strain>
        <tissue evidence="2">Leaf</tissue>
    </source>
</reference>
<evidence type="ECO:0000313" key="2">
    <source>
        <dbReference type="EMBL" id="KAF9601929.1"/>
    </source>
</evidence>
<comment type="caution">
    <text evidence="2">The sequence shown here is derived from an EMBL/GenBank/DDBJ whole genome shotgun (WGS) entry which is preliminary data.</text>
</comment>
<dbReference type="GO" id="GO:0009733">
    <property type="term" value="P:response to auxin"/>
    <property type="evidence" value="ECO:0007669"/>
    <property type="project" value="InterPro"/>
</dbReference>
<sequence>MIWKWKKKRKGHFVVYAKEGKRFVVPLYYLNHPIFRVLLEMAEEEFGYTGHGPLQVPCEGGLMEYIISMLGKNPPLEVDKVVVSINSCRVASFFNILSLLHTNSKGGQDLRYFELGL</sequence>
<protein>
    <recommendedName>
        <fullName evidence="4">Small auxin up regulated protein</fullName>
    </recommendedName>
</protein>
<comment type="similarity">
    <text evidence="1">Belongs to the ARG7 family.</text>
</comment>
<dbReference type="InterPro" id="IPR003676">
    <property type="entry name" value="SAUR_fam"/>
</dbReference>
<accession>A0A835LSM5</accession>
<proteinExistence type="inferred from homology"/>
<dbReference type="Pfam" id="PF02519">
    <property type="entry name" value="Auxin_inducible"/>
    <property type="match status" value="1"/>
</dbReference>
<dbReference type="Proteomes" id="UP000631114">
    <property type="component" value="Unassembled WGS sequence"/>
</dbReference>